<keyword evidence="2" id="KW-0237">DNA synthesis</keyword>
<dbReference type="PIRSF" id="PIRSF005047">
    <property type="entry name" value="UCP005047_YshC"/>
    <property type="match status" value="1"/>
</dbReference>
<dbReference type="SUPFAM" id="SSF47802">
    <property type="entry name" value="DNA polymerase beta, N-terminal domain-like"/>
    <property type="match status" value="1"/>
</dbReference>
<accession>A0A1H3FG55</accession>
<dbReference type="SUPFAM" id="SSF158702">
    <property type="entry name" value="Sec63 N-terminal domain-like"/>
    <property type="match status" value="1"/>
</dbReference>
<dbReference type="SMART" id="SM00483">
    <property type="entry name" value="POLXc"/>
    <property type="match status" value="1"/>
</dbReference>
<dbReference type="InterPro" id="IPR016195">
    <property type="entry name" value="Pol/histidinol_Pase-like"/>
</dbReference>
<dbReference type="Pfam" id="PF02811">
    <property type="entry name" value="PHP"/>
    <property type="match status" value="1"/>
</dbReference>
<dbReference type="Pfam" id="PF14520">
    <property type="entry name" value="HHH_5"/>
    <property type="match status" value="1"/>
</dbReference>
<evidence type="ECO:0000259" key="5">
    <source>
        <dbReference type="SMART" id="SM00481"/>
    </source>
</evidence>
<dbReference type="GO" id="GO:0003887">
    <property type="term" value="F:DNA-directed DNA polymerase activity"/>
    <property type="evidence" value="ECO:0007669"/>
    <property type="project" value="InterPro"/>
</dbReference>
<organism evidence="7 8">
    <name type="scientific">Hymenobacter psychrophilus</name>
    <dbReference type="NCBI Taxonomy" id="651662"/>
    <lineage>
        <taxon>Bacteria</taxon>
        <taxon>Pseudomonadati</taxon>
        <taxon>Bacteroidota</taxon>
        <taxon>Cytophagia</taxon>
        <taxon>Cytophagales</taxon>
        <taxon>Hymenobacteraceae</taxon>
        <taxon>Hymenobacter</taxon>
    </lineage>
</organism>
<evidence type="ECO:0000313" key="8">
    <source>
        <dbReference type="Proteomes" id="UP000199249"/>
    </source>
</evidence>
<dbReference type="InterPro" id="IPR037160">
    <property type="entry name" value="DNA_Pol_thumb_sf"/>
</dbReference>
<dbReference type="InterPro" id="IPR050243">
    <property type="entry name" value="PHP_phosphatase"/>
</dbReference>
<dbReference type="InterPro" id="IPR047967">
    <property type="entry name" value="PolX_PHP"/>
</dbReference>
<dbReference type="FunFam" id="3.20.20.140:FF:000047">
    <property type="entry name" value="PHP domain-containing protein"/>
    <property type="match status" value="1"/>
</dbReference>
<feature type="domain" description="DNA-directed DNA polymerase X" evidence="6">
    <location>
        <begin position="1"/>
        <end position="311"/>
    </location>
</feature>
<dbReference type="InterPro" id="IPR004013">
    <property type="entry name" value="PHP_dom"/>
</dbReference>
<dbReference type="SMART" id="SM00481">
    <property type="entry name" value="POLIIIAc"/>
    <property type="match status" value="1"/>
</dbReference>
<dbReference type="GO" id="GO:0008270">
    <property type="term" value="F:zinc ion binding"/>
    <property type="evidence" value="ECO:0007669"/>
    <property type="project" value="TreeGrafter"/>
</dbReference>
<gene>
    <name evidence="7" type="ORF">SAMN04488069_10465</name>
</gene>
<dbReference type="GO" id="GO:0042578">
    <property type="term" value="F:phosphoric ester hydrolase activity"/>
    <property type="evidence" value="ECO:0007669"/>
    <property type="project" value="TreeGrafter"/>
</dbReference>
<feature type="domain" description="Helix-hairpin-helix DNA-binding motif class 1" evidence="4">
    <location>
        <begin position="125"/>
        <end position="144"/>
    </location>
</feature>
<sequence>MDNRALTRAFRLAAQLLELHGENPFKIRAYEGTASALEALSFPVADVERTGLPDRTGLSKTAAAKVAEMLDTGSFEELDRLLATTPPGVVELLKIKGIGPKKIRSLWKDLGIEDGTQLRAAAENDEVSKLKGFGQKTQQSILDALDFTDQSRGKLLYPQGEELAHELLAHLEAAPGTAQAAVSGEVRRRLETIETVLLVAATTDAATARQVLNGLDGLTADPRRSGPFAWRGTATASGVQVEVRLVSPAEFVNQLLLTSATDAHLNGALTDELLPGQPASLRQWLKREQFATETELYQRAGLQYIEPELREGLWELPLARQQKLPQLLEPGDLRGSLHNHSTYSDGTHSLREMATFLRDGGYEYLGICDHSQAAHYANGLPVERVRQQHQEIDQLNQELAPFRIFKGIESDILSDGGLDYAPAVLETFDFIVASVHSNLKMDERKATTRVLRAIENPYTTMLGHPTGRLLLRREGYPLDHKAIIDACAKHNVIIEINANPWRLDLDWRWVHYALEQGVQLSINPDAHHTSGYADMRYGVLMGRKGGLTKATTFNTKSVEEAAEYFARRKAGIKPPLDFQDSLFG</sequence>
<dbReference type="SUPFAM" id="SSF89550">
    <property type="entry name" value="PHP domain-like"/>
    <property type="match status" value="1"/>
</dbReference>
<feature type="domain" description="Polymerase/histidinol phosphatase N-terminal" evidence="5">
    <location>
        <begin position="335"/>
        <end position="414"/>
    </location>
</feature>
<dbReference type="CDD" id="cd07436">
    <property type="entry name" value="PHP_PolX"/>
    <property type="match status" value="1"/>
</dbReference>
<feature type="domain" description="Helix-hairpin-helix DNA-binding motif class 1" evidence="4">
    <location>
        <begin position="90"/>
        <end position="109"/>
    </location>
</feature>
<dbReference type="RefSeq" id="WP_092738766.1">
    <property type="nucleotide sequence ID" value="NZ_FNOV01000004.1"/>
</dbReference>
<dbReference type="GO" id="GO:0006281">
    <property type="term" value="P:DNA repair"/>
    <property type="evidence" value="ECO:0007669"/>
    <property type="project" value="InterPro"/>
</dbReference>
<dbReference type="SUPFAM" id="SSF81301">
    <property type="entry name" value="Nucleotidyltransferase"/>
    <property type="match status" value="1"/>
</dbReference>
<dbReference type="InterPro" id="IPR003141">
    <property type="entry name" value="Pol/His_phosphatase_N"/>
</dbReference>
<dbReference type="Proteomes" id="UP000199249">
    <property type="component" value="Unassembled WGS sequence"/>
</dbReference>
<dbReference type="EMBL" id="FNOV01000004">
    <property type="protein sequence ID" value="SDX90093.1"/>
    <property type="molecule type" value="Genomic_DNA"/>
</dbReference>
<dbReference type="Gene3D" id="3.20.20.140">
    <property type="entry name" value="Metal-dependent hydrolases"/>
    <property type="match status" value="1"/>
</dbReference>
<evidence type="ECO:0000256" key="2">
    <source>
        <dbReference type="ARBA" id="ARBA00022634"/>
    </source>
</evidence>
<evidence type="ECO:0000259" key="6">
    <source>
        <dbReference type="SMART" id="SM00483"/>
    </source>
</evidence>
<reference evidence="8" key="1">
    <citation type="submission" date="2016-10" db="EMBL/GenBank/DDBJ databases">
        <authorList>
            <person name="Varghese N."/>
            <person name="Submissions S."/>
        </authorList>
    </citation>
    <scope>NUCLEOTIDE SEQUENCE [LARGE SCALE GENOMIC DNA]</scope>
    <source>
        <strain evidence="8">CGMCC 1.8975</strain>
    </source>
</reference>
<dbReference type="Gene3D" id="1.10.150.20">
    <property type="entry name" value="5' to 3' exonuclease, C-terminal subdomain"/>
    <property type="match status" value="1"/>
</dbReference>
<evidence type="ECO:0000313" key="7">
    <source>
        <dbReference type="EMBL" id="SDX90093.1"/>
    </source>
</evidence>
<proteinExistence type="predicted"/>
<dbReference type="GO" id="GO:0003677">
    <property type="term" value="F:DNA binding"/>
    <property type="evidence" value="ECO:0007669"/>
    <property type="project" value="InterPro"/>
</dbReference>
<dbReference type="InterPro" id="IPR002054">
    <property type="entry name" value="DNA-dir_DNA_pol_X"/>
</dbReference>
<dbReference type="Gene3D" id="3.30.460.10">
    <property type="entry name" value="Beta Polymerase, domain 2"/>
    <property type="match status" value="1"/>
</dbReference>
<keyword evidence="3" id="KW-0235">DNA replication</keyword>
<dbReference type="InterPro" id="IPR010996">
    <property type="entry name" value="HHH_MUS81"/>
</dbReference>
<dbReference type="AlphaFoldDB" id="A0A1H3FG55"/>
<dbReference type="InterPro" id="IPR022311">
    <property type="entry name" value="PolX-like"/>
</dbReference>
<name>A0A1H3FG55_9BACT</name>
<evidence type="ECO:0000259" key="4">
    <source>
        <dbReference type="SMART" id="SM00278"/>
    </source>
</evidence>
<dbReference type="Pfam" id="PF14716">
    <property type="entry name" value="HHH_8"/>
    <property type="match status" value="1"/>
</dbReference>
<dbReference type="PANTHER" id="PTHR36928">
    <property type="entry name" value="PHOSPHATASE YCDX-RELATED"/>
    <property type="match status" value="1"/>
</dbReference>
<dbReference type="InterPro" id="IPR003583">
    <property type="entry name" value="Hlx-hairpin-Hlx_DNA-bd_motif"/>
</dbReference>
<protein>
    <submittedName>
        <fullName evidence="7">DNA polymerase (Family 10)</fullName>
    </submittedName>
</protein>
<dbReference type="InterPro" id="IPR027421">
    <property type="entry name" value="DNA_pol_lamdba_lyase_dom_sf"/>
</dbReference>
<dbReference type="STRING" id="651662.SAMN04488069_10465"/>
<dbReference type="GO" id="GO:0005829">
    <property type="term" value="C:cytosol"/>
    <property type="evidence" value="ECO:0007669"/>
    <property type="project" value="TreeGrafter"/>
</dbReference>
<dbReference type="SMART" id="SM00278">
    <property type="entry name" value="HhH1"/>
    <property type="match status" value="2"/>
</dbReference>
<dbReference type="InterPro" id="IPR043519">
    <property type="entry name" value="NT_sf"/>
</dbReference>
<comment type="cofactor">
    <cofactor evidence="1">
        <name>Mg(2+)</name>
        <dbReference type="ChEBI" id="CHEBI:18420"/>
    </cofactor>
</comment>
<evidence type="ECO:0000256" key="3">
    <source>
        <dbReference type="ARBA" id="ARBA00022705"/>
    </source>
</evidence>
<dbReference type="Gene3D" id="1.10.150.110">
    <property type="entry name" value="DNA polymerase beta, N-terminal domain-like"/>
    <property type="match status" value="1"/>
</dbReference>
<evidence type="ECO:0000256" key="1">
    <source>
        <dbReference type="ARBA" id="ARBA00001946"/>
    </source>
</evidence>
<dbReference type="Gene3D" id="3.30.210.10">
    <property type="entry name" value="DNA polymerase, thumb domain"/>
    <property type="match status" value="1"/>
</dbReference>
<dbReference type="PANTHER" id="PTHR36928:SF1">
    <property type="entry name" value="PHOSPHATASE YCDX-RELATED"/>
    <property type="match status" value="1"/>
</dbReference>
<dbReference type="OrthoDB" id="9808747at2"/>
<keyword evidence="8" id="KW-1185">Reference proteome</keyword>